<dbReference type="Pfam" id="PF10102">
    <property type="entry name" value="DUF2341"/>
    <property type="match status" value="1"/>
</dbReference>
<evidence type="ECO:0000313" key="3">
    <source>
        <dbReference type="Proteomes" id="UP000019027"/>
    </source>
</evidence>
<dbReference type="EMBL" id="CP006965">
    <property type="protein sequence ID" value="AHF81353.1"/>
    <property type="molecule type" value="Genomic_DNA"/>
</dbReference>
<dbReference type="HOGENOM" id="CLU_008804_0_0_2"/>
<dbReference type="AlphaFoldDB" id="W0IA87"/>
<feature type="domain" description="DUF2341" evidence="1">
    <location>
        <begin position="385"/>
        <end position="461"/>
    </location>
</feature>
<organism evidence="2 3">
    <name type="scientific">Thermococcus paralvinellae</name>
    <dbReference type="NCBI Taxonomy" id="582419"/>
    <lineage>
        <taxon>Archaea</taxon>
        <taxon>Methanobacteriati</taxon>
        <taxon>Methanobacteriota</taxon>
        <taxon>Thermococci</taxon>
        <taxon>Thermococcales</taxon>
        <taxon>Thermococcaceae</taxon>
        <taxon>Thermococcus</taxon>
    </lineage>
</organism>
<reference evidence="2 3" key="1">
    <citation type="journal article" date="2014" name="Int. J. Syst. Evol. Microbiol.">
        <title>Thermococcus paralvinellae sp. nov. and Thermococcus cleftensis sp. nov. of hyperthermophilic heterotrophs from deep-sea hydrothermal vents.</title>
        <authorList>
            <person name="Hensley S.A."/>
            <person name="Jung J.H."/>
            <person name="Park C.S."/>
            <person name="Holden J.F."/>
        </authorList>
    </citation>
    <scope>NUCLEOTIDE SEQUENCE [LARGE SCALE GENOMIC DNA]</scope>
    <source>
        <strain evidence="2 3">ES1</strain>
    </source>
</reference>
<proteinExistence type="predicted"/>
<dbReference type="InterPro" id="IPR018765">
    <property type="entry name" value="DUF2341"/>
</dbReference>
<keyword evidence="3" id="KW-1185">Reference proteome</keyword>
<dbReference type="Proteomes" id="UP000019027">
    <property type="component" value="Chromosome"/>
</dbReference>
<gene>
    <name evidence="2" type="ORF">TES1_1978</name>
</gene>
<accession>W0IA87</accession>
<evidence type="ECO:0000259" key="1">
    <source>
        <dbReference type="Pfam" id="PF10102"/>
    </source>
</evidence>
<sequence length="796" mass="90194">MRRGFFLNSAVLLLLIPLLLLLATYEDVSSQVIQAQSIRTQAERTYRVVSYLELDFQKALEISGKRAIVAVVDYVSVTGNFISPTYMVNNTIKDLVLEGNSTSLSGYNSNRVMRGQSLREWLMNITEELNKQGFEVSPTIDDILNSIELTVAPLDSFRIVIKARIPNITIKDASGRIVYTGSIPSNGGYIYSIVDLQNLEDPLFSAMTGGRYHRSIRACRYSFPEILEKPIKVLEGNSSSTASHVVGTLSQTLDTEKIFFGDYYPGEGAKAYVLLNEPDQNVTVPIVFNTTLNGVRTSPLSVFNENDMGVLVFENTSGTSGGTGATVTWCSLLGYRLNLTIQNNVGTNLVNFQVPIYIDRFHLDLITLNTFFSTADSDRDNVPILEIYDENCNPINFWVEKWDTSNQQAVIWVNVTIPANSQITLGIYFDSTGTETLGDPDKVFDFYDDFSGTTLNTSKWEQYNAQVSIINGVLKITNAYAGIYTKKTFSPPVIIEFRQNIKNRWAELYIAVRQNNYPYAWGPLWWVRANWIQPASWAYLDDHDWGLYSNVIVNLPTGWHEGTIYWFRYNSVLEWDTGAIAYNPFNFYQDYNGAIALGTWDRNQEWDWIRVRKYASTPPTVTVSRTIETKPSSTVTTTATVTSARAYDIQPFINCIMDQRYFGIYNAPSFFERLEGSTINHDEYETLAHQIQDELGIKYGDQYYPIGLVSFMIPHATYDEKLFNLFNTLGIALEEDQTSFDYYFLQYYFGGGSKVVGYRVYGISDSPDRSSVYFFLDNQTAVAIFGAQGAQDLLQR</sequence>
<evidence type="ECO:0000313" key="2">
    <source>
        <dbReference type="EMBL" id="AHF81353.1"/>
    </source>
</evidence>
<dbReference type="KEGG" id="ths:TES1_1978"/>
<name>W0IA87_9EURY</name>
<dbReference type="STRING" id="582419.TES1_1978"/>
<protein>
    <recommendedName>
        <fullName evidence="1">DUF2341 domain-containing protein</fullName>
    </recommendedName>
</protein>